<reference evidence="2 3" key="2">
    <citation type="submission" date="2023-12" db="EMBL/GenBank/DDBJ databases">
        <title>Description of an unclassified Opitutus bacterium of Verrucomicrobiota.</title>
        <authorList>
            <person name="Zhang D.-F."/>
        </authorList>
    </citation>
    <scope>NUCLEOTIDE SEQUENCE [LARGE SCALE GENOMIC DNA]</scope>
    <source>
        <strain evidence="2 3">WL0086</strain>
    </source>
</reference>
<keyword evidence="3" id="KW-1185">Reference proteome</keyword>
<dbReference type="Pfam" id="PF17128">
    <property type="entry name" value="DUF5107"/>
    <property type="match status" value="1"/>
</dbReference>
<dbReference type="InterPro" id="IPR011990">
    <property type="entry name" value="TPR-like_helical_dom_sf"/>
</dbReference>
<dbReference type="PANTHER" id="PTHR12558:SF33">
    <property type="entry name" value="BLL7664 PROTEIN"/>
    <property type="match status" value="1"/>
</dbReference>
<accession>A0ABZ1CEL3</accession>
<sequence>MSADAVVVRDDSLVLPTYLPAAPERQPMFLEKRVYQGSSGRVYPLPVIDRIAEKPRPVAWRAITLENRFLKVVILPELGGRVHRLLDKTNGYDALYHQPVIKPALVGLAGPWISGGIEFNWPQHHRPSTFLPADVAIERLPSGGVVVWLSEHDPMTRMKGMHGVCLEPDRAVLELRARVHNRTEDTQTFLWWANVATEVHEAYQSFFPPDVTMVADHAKRAVSSFPHCGDHYYGVDYAARARDGVPPAELPAKYPIDGDTAAPDDLSWYANIPVPTSYMAMGSREDFFGGYDHRARAGLMHIADHHIAPGKKQWTWGNHDFGYAWDRNLTDAREDGSYPPYIELMAGVFTDNQPDFAFLQPGETKAWTQYWYPFREIGPAVAANTEAALSLRRTGNTLHLGLATTRDHASLNVRITNIGGEVVHEELVRVGPGRAWLGALDDPGAVRVEVGDGVLIFDEAQSREPAPLETASEPPPPSEIASADELYLTGQHLDQYRHATRDPLPYWREALRRDEGDARCNLAVGRWHLRRGEFAEAETFLRRSVARLTRRNPNPADGEAHYQLGRCLRWVGRDAEAEDAFGKAQWNRAWAVPAQVALAELKGQRGDWARAVSLLEDARRRDPEHLWARLLLVLAWRELGRGDAAQRLAEAVAREDPLSGLAPWLAGGAFVGDNRVRLDFATDLARAGLDGVALALLSGVDARARDGSLPLVHYTRAWLLDRRGLTAKARTARRQARRVSDAGGFPAELIDQTVLQAALAAEPTDARAHRLLGGWLYDRRRHAEAITHWRLAVRHDPRDVVAWRCLGMGLFNIVGDGRGARRAYARAVKRAPKDARLLYEQDQLWARCGESPDKRRRVLAKHPQLVRRRDDLSVVWASLLNGAGRPDEALAFLRSRRFQPWEGGEGGALGQYVRARLLRGRKALAAGEARAALREFLAARDIPENLGEARHLLANEADVRYWCGMAARAVGDDSAAREHFTAAARTTQDFQGMEVKPYSELTVFAVLAWRELGEKARARELALGLLAYARELERTPAKIDYFATSLPTLLLFVDDLDARQQQHARLLQAQAQWALGRKAAARRLLDGLLLANPDLAAAADFRGSFLAED</sequence>
<feature type="domain" description="DUF5107" evidence="1">
    <location>
        <begin position="41"/>
        <end position="373"/>
    </location>
</feature>
<dbReference type="Proteomes" id="UP000738431">
    <property type="component" value="Chromosome"/>
</dbReference>
<protein>
    <submittedName>
        <fullName evidence="2">DUF5107 domain-containing protein</fullName>
    </submittedName>
</protein>
<dbReference type="Gene3D" id="1.25.40.10">
    <property type="entry name" value="Tetratricopeptide repeat domain"/>
    <property type="match status" value="2"/>
</dbReference>
<dbReference type="PANTHER" id="PTHR12558">
    <property type="entry name" value="CELL DIVISION CYCLE 16,23,27"/>
    <property type="match status" value="1"/>
</dbReference>
<dbReference type="InterPro" id="IPR033396">
    <property type="entry name" value="DUF5107"/>
</dbReference>
<dbReference type="EMBL" id="CP139781">
    <property type="protein sequence ID" value="WRQ89928.1"/>
    <property type="molecule type" value="Genomic_DNA"/>
</dbReference>
<proteinExistence type="predicted"/>
<gene>
    <name evidence="2" type="ORF">K1X11_010965</name>
</gene>
<dbReference type="RefSeq" id="WP_324726162.1">
    <property type="nucleotide sequence ID" value="NZ_CP139781.1"/>
</dbReference>
<name>A0ABZ1CEL3_9BACT</name>
<organism evidence="2 3">
    <name type="scientific">Actomonas aquatica</name>
    <dbReference type="NCBI Taxonomy" id="2866162"/>
    <lineage>
        <taxon>Bacteria</taxon>
        <taxon>Pseudomonadati</taxon>
        <taxon>Verrucomicrobiota</taxon>
        <taxon>Opitutia</taxon>
        <taxon>Opitutales</taxon>
        <taxon>Opitutaceae</taxon>
        <taxon>Actomonas</taxon>
    </lineage>
</organism>
<evidence type="ECO:0000313" key="2">
    <source>
        <dbReference type="EMBL" id="WRQ89928.1"/>
    </source>
</evidence>
<dbReference type="Pfam" id="PF14559">
    <property type="entry name" value="TPR_19"/>
    <property type="match status" value="1"/>
</dbReference>
<reference evidence="2 3" key="1">
    <citation type="submission" date="2021-08" db="EMBL/GenBank/DDBJ databases">
        <authorList>
            <person name="Zhang D."/>
            <person name="Zhang A."/>
            <person name="Wang L."/>
        </authorList>
    </citation>
    <scope>NUCLEOTIDE SEQUENCE [LARGE SCALE GENOMIC DNA]</scope>
    <source>
        <strain evidence="2 3">WL0086</strain>
    </source>
</reference>
<dbReference type="SUPFAM" id="SSF48452">
    <property type="entry name" value="TPR-like"/>
    <property type="match status" value="1"/>
</dbReference>
<evidence type="ECO:0000313" key="3">
    <source>
        <dbReference type="Proteomes" id="UP000738431"/>
    </source>
</evidence>
<evidence type="ECO:0000259" key="1">
    <source>
        <dbReference type="Pfam" id="PF17128"/>
    </source>
</evidence>